<evidence type="ECO:0000256" key="3">
    <source>
        <dbReference type="ARBA" id="ARBA00022544"/>
    </source>
</evidence>
<dbReference type="HOGENOM" id="CLU_051140_1_1_9"/>
<evidence type="ECO:0000313" key="10">
    <source>
        <dbReference type="EMBL" id="AJD91220.1"/>
    </source>
</evidence>
<accession>A0A0B5ALU0</accession>
<dbReference type="Gene3D" id="3.30.300.210">
    <property type="entry name" value="Nutrient germinant receptor protein C, domain 3"/>
    <property type="match status" value="1"/>
</dbReference>
<reference evidence="10 11" key="1">
    <citation type="submission" date="2014-08" db="EMBL/GenBank/DDBJ databases">
        <title>Complete genome of a marine bacteria Jeotgalibacillus malaysiensis.</title>
        <authorList>
            <person name="Yaakop A.S."/>
            <person name="Chan K.-G."/>
            <person name="Goh K.M."/>
        </authorList>
    </citation>
    <scope>NUCLEOTIDE SEQUENCE [LARGE SCALE GENOMIC DNA]</scope>
    <source>
        <strain evidence="10 11">D5</strain>
    </source>
</reference>
<keyword evidence="4" id="KW-0732">Signal</keyword>
<dbReference type="GO" id="GO:0009847">
    <property type="term" value="P:spore germination"/>
    <property type="evidence" value="ECO:0007669"/>
    <property type="project" value="InterPro"/>
</dbReference>
<evidence type="ECO:0000259" key="8">
    <source>
        <dbReference type="Pfam" id="PF05504"/>
    </source>
</evidence>
<dbReference type="Pfam" id="PF05504">
    <property type="entry name" value="Spore_GerAC"/>
    <property type="match status" value="1"/>
</dbReference>
<comment type="subcellular location">
    <subcellularLocation>
        <location evidence="1">Membrane</location>
        <topology evidence="1">Lipid-anchor</topology>
    </subcellularLocation>
</comment>
<dbReference type="NCBIfam" id="TIGR02887">
    <property type="entry name" value="spore_ger_x_C"/>
    <property type="match status" value="1"/>
</dbReference>
<dbReference type="InterPro" id="IPR057336">
    <property type="entry name" value="GerAC_N"/>
</dbReference>
<keyword evidence="5" id="KW-0472">Membrane</keyword>
<keyword evidence="6" id="KW-0564">Palmitate</keyword>
<evidence type="ECO:0000256" key="2">
    <source>
        <dbReference type="ARBA" id="ARBA00007886"/>
    </source>
</evidence>
<dbReference type="PANTHER" id="PTHR35789">
    <property type="entry name" value="SPORE GERMINATION PROTEIN B3"/>
    <property type="match status" value="1"/>
</dbReference>
<evidence type="ECO:0000256" key="1">
    <source>
        <dbReference type="ARBA" id="ARBA00004635"/>
    </source>
</evidence>
<comment type="similarity">
    <text evidence="2">Belongs to the GerABKC lipoprotein family.</text>
</comment>
<keyword evidence="11" id="KW-1185">Reference proteome</keyword>
<feature type="domain" description="Spore germination GerAC-like C-terminal" evidence="8">
    <location>
        <begin position="175"/>
        <end position="340"/>
    </location>
</feature>
<dbReference type="KEGG" id="jeo:JMA_19030"/>
<dbReference type="STRING" id="1508404.JMA_19030"/>
<evidence type="ECO:0000256" key="7">
    <source>
        <dbReference type="ARBA" id="ARBA00023288"/>
    </source>
</evidence>
<dbReference type="PANTHER" id="PTHR35789:SF1">
    <property type="entry name" value="SPORE GERMINATION PROTEIN B3"/>
    <property type="match status" value="1"/>
</dbReference>
<keyword evidence="7" id="KW-0449">Lipoprotein</keyword>
<dbReference type="EMBL" id="CP009416">
    <property type="protein sequence ID" value="AJD91220.1"/>
    <property type="molecule type" value="Genomic_DNA"/>
</dbReference>
<dbReference type="Pfam" id="PF25198">
    <property type="entry name" value="Spore_GerAC_N"/>
    <property type="match status" value="1"/>
</dbReference>
<dbReference type="GO" id="GO:0016020">
    <property type="term" value="C:membrane"/>
    <property type="evidence" value="ECO:0007669"/>
    <property type="project" value="UniProtKB-SubCell"/>
</dbReference>
<dbReference type="OrthoDB" id="2370124at2"/>
<dbReference type="BioCyc" id="JESP1508404:G14D9-11158-MONOMER"/>
<evidence type="ECO:0000259" key="9">
    <source>
        <dbReference type="Pfam" id="PF25198"/>
    </source>
</evidence>
<dbReference type="AlphaFoldDB" id="A0A0B5ALU0"/>
<dbReference type="InterPro" id="IPR046953">
    <property type="entry name" value="Spore_GerAC-like_C"/>
</dbReference>
<feature type="domain" description="Spore germination protein N-terminal" evidence="9">
    <location>
        <begin position="6"/>
        <end position="162"/>
    </location>
</feature>
<protein>
    <recommendedName>
        <fullName evidence="12">Spore germination protein</fullName>
    </recommendedName>
</protein>
<evidence type="ECO:0000313" key="11">
    <source>
        <dbReference type="Proteomes" id="UP000031449"/>
    </source>
</evidence>
<organism evidence="10 11">
    <name type="scientific">Jeotgalibacillus malaysiensis</name>
    <dbReference type="NCBI Taxonomy" id="1508404"/>
    <lineage>
        <taxon>Bacteria</taxon>
        <taxon>Bacillati</taxon>
        <taxon>Bacillota</taxon>
        <taxon>Bacilli</taxon>
        <taxon>Bacillales</taxon>
        <taxon>Caryophanaceae</taxon>
        <taxon>Jeotgalibacillus</taxon>
    </lineage>
</organism>
<evidence type="ECO:0008006" key="12">
    <source>
        <dbReference type="Google" id="ProtNLM"/>
    </source>
</evidence>
<evidence type="ECO:0000256" key="4">
    <source>
        <dbReference type="ARBA" id="ARBA00022729"/>
    </source>
</evidence>
<name>A0A0B5ALU0_9BACL</name>
<dbReference type="Proteomes" id="UP000031449">
    <property type="component" value="Chromosome"/>
</dbReference>
<evidence type="ECO:0000256" key="6">
    <source>
        <dbReference type="ARBA" id="ARBA00023139"/>
    </source>
</evidence>
<keyword evidence="3" id="KW-0309">Germination</keyword>
<proteinExistence type="inferred from homology"/>
<gene>
    <name evidence="10" type="ORF">JMA_19030</name>
</gene>
<evidence type="ECO:0000256" key="5">
    <source>
        <dbReference type="ARBA" id="ARBA00023136"/>
    </source>
</evidence>
<dbReference type="InterPro" id="IPR008844">
    <property type="entry name" value="Spore_GerAC-like"/>
</dbReference>
<dbReference type="InterPro" id="IPR038501">
    <property type="entry name" value="Spore_GerAC_C_sf"/>
</dbReference>
<sequence>MYIYVQLVYTVGYDVLEDGSEQTTSVAPPVDETIEKVNVIETNQNTVRDSRYHIDTLVAEHIDFSKLQVVILGKELAGDKIYSYLDVVYRDPKHHLNARVAMTNTSANELLTQPIDSQKNKSEYYAGLLESSEIINVIPKMTLQQACTILLDPGKDLYMPMLMYREDLKRSEAIGTSIFSKDKYTDVYLDHDQSTLFNILRNKTDRIIRITKKYTENKEPEVSNFMTMEFKKAKTKLKLTQEPFGLSAKINLKGSVAEYGPDHLVGTEKLADIEKWWEQTLTEDTEKLFGILQENQSDILGIGRMTAALVPEEWDEEEWHQKFSELPIRVSVDVSLTSTGIID</sequence>